<evidence type="ECO:0000313" key="2">
    <source>
        <dbReference type="EMBL" id="GGL33604.1"/>
    </source>
</evidence>
<keyword evidence="3" id="KW-1185">Reference proteome</keyword>
<dbReference type="RefSeq" id="WP_189094514.1">
    <property type="nucleotide sequence ID" value="NZ_BMMH01000015.1"/>
</dbReference>
<feature type="chain" id="PRO_5037277191" evidence="1">
    <location>
        <begin position="32"/>
        <end position="430"/>
    </location>
</feature>
<dbReference type="GO" id="GO:0016042">
    <property type="term" value="P:lipid catabolic process"/>
    <property type="evidence" value="ECO:0007669"/>
    <property type="project" value="InterPro"/>
</dbReference>
<dbReference type="Proteomes" id="UP000638263">
    <property type="component" value="Unassembled WGS sequence"/>
</dbReference>
<dbReference type="PANTHER" id="PTHR34853:SF1">
    <property type="entry name" value="LIPASE 5"/>
    <property type="match status" value="1"/>
</dbReference>
<comment type="caution">
    <text evidence="2">The sequence shown here is derived from an EMBL/GenBank/DDBJ whole genome shotgun (WGS) entry which is preliminary data.</text>
</comment>
<evidence type="ECO:0000256" key="1">
    <source>
        <dbReference type="SAM" id="SignalP"/>
    </source>
</evidence>
<dbReference type="InterPro" id="IPR005152">
    <property type="entry name" value="Lipase_secreted"/>
</dbReference>
<dbReference type="SUPFAM" id="SSF53474">
    <property type="entry name" value="alpha/beta-Hydrolases"/>
    <property type="match status" value="1"/>
</dbReference>
<keyword evidence="1" id="KW-0732">Signal</keyword>
<name>A0A917RUU0_9NOCA</name>
<dbReference type="AlphaFoldDB" id="A0A917RUU0"/>
<proteinExistence type="predicted"/>
<gene>
    <name evidence="2" type="ORF">GCM10011588_55540</name>
</gene>
<reference evidence="2" key="2">
    <citation type="submission" date="2020-09" db="EMBL/GenBank/DDBJ databases">
        <authorList>
            <person name="Sun Q."/>
            <person name="Zhou Y."/>
        </authorList>
    </citation>
    <scope>NUCLEOTIDE SEQUENCE</scope>
    <source>
        <strain evidence="2">CGMCC 4.3508</strain>
    </source>
</reference>
<organism evidence="2 3">
    <name type="scientific">Nocardia jinanensis</name>
    <dbReference type="NCBI Taxonomy" id="382504"/>
    <lineage>
        <taxon>Bacteria</taxon>
        <taxon>Bacillati</taxon>
        <taxon>Actinomycetota</taxon>
        <taxon>Actinomycetes</taxon>
        <taxon>Mycobacteriales</taxon>
        <taxon>Nocardiaceae</taxon>
        <taxon>Nocardia</taxon>
    </lineage>
</organism>
<dbReference type="Pfam" id="PF03583">
    <property type="entry name" value="LIP"/>
    <property type="match status" value="1"/>
</dbReference>
<evidence type="ECO:0000313" key="3">
    <source>
        <dbReference type="Proteomes" id="UP000638263"/>
    </source>
</evidence>
<sequence>MRTIAFGSGAWPRLGRALVTAALLFTGGISAAPAAAQPASPPPAADPFYTYDQPLTTTAAGAILRSRPAPFAFADLSTPINSTQVLYRTTTQQNTPTSTVATVLSPLIPGPTRLLSYHTAYDALGSQCNPSYTLTGHADNRGAIAEQAVIAGYLAAGYTVVVPDYEGPDLEWTIGRQSGYAALDGIRAAEQILGLPASTPVAMTGYSGGSVPSEWAAELAPHYAPELALIGAAAGGLPVHLAHNLPYVSGSTDWAGVIPAVVVAYRRAYGIETPAFLSERGAQLVDAVETLCIGQFAAKYPGLTDAEMVRPPYNSLLDVPGAAAAVNDNIMGTAGTPTVPLLLAVGRSDPIGDGVMVTRDIEGLARQYCDRGVPVTYAQYDRRDHAVAFAAFQAQAAQFLADRFSGAPPTTNCVSVGPGNSLAPVPVPAG</sequence>
<protein>
    <submittedName>
        <fullName evidence="2">Lipase</fullName>
    </submittedName>
</protein>
<dbReference type="PIRSF" id="PIRSF029171">
    <property type="entry name" value="Esterase_LipA"/>
    <property type="match status" value="1"/>
</dbReference>
<dbReference type="Gene3D" id="1.10.260.130">
    <property type="match status" value="1"/>
</dbReference>
<dbReference type="Gene3D" id="3.40.50.1820">
    <property type="entry name" value="alpha/beta hydrolase"/>
    <property type="match status" value="1"/>
</dbReference>
<accession>A0A917RUU0</accession>
<dbReference type="GO" id="GO:0004806">
    <property type="term" value="F:triacylglycerol lipase activity"/>
    <property type="evidence" value="ECO:0007669"/>
    <property type="project" value="InterPro"/>
</dbReference>
<dbReference type="PANTHER" id="PTHR34853">
    <property type="match status" value="1"/>
</dbReference>
<feature type="signal peptide" evidence="1">
    <location>
        <begin position="1"/>
        <end position="31"/>
    </location>
</feature>
<dbReference type="InterPro" id="IPR029058">
    <property type="entry name" value="AB_hydrolase_fold"/>
</dbReference>
<reference evidence="2" key="1">
    <citation type="journal article" date="2014" name="Int. J. Syst. Evol. Microbiol.">
        <title>Complete genome sequence of Corynebacterium casei LMG S-19264T (=DSM 44701T), isolated from a smear-ripened cheese.</title>
        <authorList>
            <consortium name="US DOE Joint Genome Institute (JGI-PGF)"/>
            <person name="Walter F."/>
            <person name="Albersmeier A."/>
            <person name="Kalinowski J."/>
            <person name="Ruckert C."/>
        </authorList>
    </citation>
    <scope>NUCLEOTIDE SEQUENCE</scope>
    <source>
        <strain evidence="2">CGMCC 4.3508</strain>
    </source>
</reference>
<dbReference type="EMBL" id="BMMH01000015">
    <property type="protein sequence ID" value="GGL33604.1"/>
    <property type="molecule type" value="Genomic_DNA"/>
</dbReference>